<proteinExistence type="predicted"/>
<dbReference type="Gene3D" id="3.30.710.10">
    <property type="entry name" value="Potassium Channel Kv1.1, Chain A"/>
    <property type="match status" value="1"/>
</dbReference>
<dbReference type="Proteomes" id="UP001470230">
    <property type="component" value="Unassembled WGS sequence"/>
</dbReference>
<feature type="compositionally biased region" description="Basic and acidic residues" evidence="1">
    <location>
        <begin position="615"/>
        <end position="624"/>
    </location>
</feature>
<protein>
    <recommendedName>
        <fullName evidence="5">BTB domain-containing protein</fullName>
    </recommendedName>
</protein>
<dbReference type="CDD" id="cd18186">
    <property type="entry name" value="BTB_POZ_ZBTB_KLHL-like"/>
    <property type="match status" value="1"/>
</dbReference>
<feature type="compositionally biased region" description="Polar residues" evidence="1">
    <location>
        <begin position="351"/>
        <end position="434"/>
    </location>
</feature>
<feature type="compositionally biased region" description="Low complexity" evidence="1">
    <location>
        <begin position="435"/>
        <end position="449"/>
    </location>
</feature>
<feature type="compositionally biased region" description="Polar residues" evidence="1">
    <location>
        <begin position="533"/>
        <end position="547"/>
    </location>
</feature>
<dbReference type="EMBL" id="JAPFFF010000223">
    <property type="protein sequence ID" value="KAK8835167.1"/>
    <property type="molecule type" value="Genomic_DNA"/>
</dbReference>
<evidence type="ECO:0000313" key="3">
    <source>
        <dbReference type="EMBL" id="KAK8850214.1"/>
    </source>
</evidence>
<reference evidence="2 4" key="1">
    <citation type="submission" date="2024-04" db="EMBL/GenBank/DDBJ databases">
        <title>Tritrichomonas musculus Genome.</title>
        <authorList>
            <person name="Alves-Ferreira E."/>
            <person name="Grigg M."/>
            <person name="Lorenzi H."/>
            <person name="Galac M."/>
        </authorList>
    </citation>
    <scope>NUCLEOTIDE SEQUENCE [LARGE SCALE GENOMIC DNA]</scope>
    <source>
        <strain evidence="2 4">EAF2021</strain>
    </source>
</reference>
<comment type="caution">
    <text evidence="2">The sequence shown here is derived from an EMBL/GenBank/DDBJ whole genome shotgun (WGS) entry which is preliminary data.</text>
</comment>
<feature type="region of interest" description="Disordered" evidence="1">
    <location>
        <begin position="461"/>
        <end position="651"/>
    </location>
</feature>
<feature type="compositionally biased region" description="Polar residues" evidence="1">
    <location>
        <begin position="596"/>
        <end position="607"/>
    </location>
</feature>
<gene>
    <name evidence="2" type="ORF">M9Y10_018025</name>
    <name evidence="3" type="ORF">M9Y10_018338</name>
</gene>
<accession>A0ABR2GNL2</accession>
<keyword evidence="4" id="KW-1185">Reference proteome</keyword>
<dbReference type="SUPFAM" id="SSF54695">
    <property type="entry name" value="POZ domain"/>
    <property type="match status" value="1"/>
</dbReference>
<feature type="compositionally biased region" description="Acidic residues" evidence="1">
    <location>
        <begin position="582"/>
        <end position="595"/>
    </location>
</feature>
<dbReference type="EMBL" id="JAPFFF010000024">
    <property type="protein sequence ID" value="KAK8850214.1"/>
    <property type="molecule type" value="Genomic_DNA"/>
</dbReference>
<name>A0ABR2GNL2_9EUKA</name>
<organism evidence="2 4">
    <name type="scientific">Tritrichomonas musculus</name>
    <dbReference type="NCBI Taxonomy" id="1915356"/>
    <lineage>
        <taxon>Eukaryota</taxon>
        <taxon>Metamonada</taxon>
        <taxon>Parabasalia</taxon>
        <taxon>Tritrichomonadida</taxon>
        <taxon>Tritrichomonadidae</taxon>
        <taxon>Tritrichomonas</taxon>
    </lineage>
</organism>
<feature type="compositionally biased region" description="Basic and acidic residues" evidence="1">
    <location>
        <begin position="305"/>
        <end position="324"/>
    </location>
</feature>
<evidence type="ECO:0000313" key="4">
    <source>
        <dbReference type="Proteomes" id="UP001470230"/>
    </source>
</evidence>
<sequence>MEIETRANYLTILQSVQKRSPPDFIIFNHDVKYYCHFNVIAMSSKKIASMRSGSFHPPSITLKTKFKLHFLQNVINFFYGHPIIYDFTNYKEILILSNFFDSPYLKKISTSASSFFRFAQSLLESDYCDFSQNEIDFFASFFHVFSSIEIFNKFPFELMKAIIQSDKLSIISEDFLVDWILHSYNDTKTRQKLLNFVVFQKVSFKGFKNIFTSLQNVDEIKDKLQKEFVKNPLKRDLSLDRNNRYFDKPEFLTQKILNFDFSKVFSLNIEFQKSDEKVNLFKRSESEVSNLDEELFRPPEIPDESQNKPIEKVEDDRSQPDRHQILRLSHSPQRNQNSGQQPPSLGSSSLYSQRQPSQTMNAEENSSSLHAQQRQLSQTMNTEDNSSSLHAQPRQLSQLPNVEEGSSSLFAKQSQPSQMMNAEEGSSSLYTQQRQLSQLSSAEENSSSLYTQQWQLPVMKSDEEEGTKNYYEPKVAASSSFFEQRIPPDETQSEDDSVPGTSSYFSDRQPPAREVSAKNSARYYSQALDADSANANEETSQNQSHSTGPRIRLFPSDFLPPSPEDISYDPFHFQELHSEQENISEDGHEESESEDNVSQSASESHSNAESDEDQDRSSENSPKERHLKHILSNKEANKLVFDSSDKDSDFF</sequence>
<feature type="region of interest" description="Disordered" evidence="1">
    <location>
        <begin position="289"/>
        <end position="449"/>
    </location>
</feature>
<evidence type="ECO:0000256" key="1">
    <source>
        <dbReference type="SAM" id="MobiDB-lite"/>
    </source>
</evidence>
<dbReference type="InterPro" id="IPR011333">
    <property type="entry name" value="SKP1/BTB/POZ_sf"/>
</dbReference>
<feature type="compositionally biased region" description="Low complexity" evidence="1">
    <location>
        <begin position="338"/>
        <end position="350"/>
    </location>
</feature>
<evidence type="ECO:0008006" key="5">
    <source>
        <dbReference type="Google" id="ProtNLM"/>
    </source>
</evidence>
<evidence type="ECO:0000313" key="2">
    <source>
        <dbReference type="EMBL" id="KAK8835167.1"/>
    </source>
</evidence>